<dbReference type="InterPro" id="IPR029063">
    <property type="entry name" value="SAM-dependent_MTases_sf"/>
</dbReference>
<keyword evidence="2" id="KW-0808">Transferase</keyword>
<dbReference type="OrthoDB" id="9808140at2"/>
<dbReference type="Proteomes" id="UP000197032">
    <property type="component" value="Unassembled WGS sequence"/>
</dbReference>
<accession>A0A1Z5HXD7</accession>
<dbReference type="InterPro" id="IPR013216">
    <property type="entry name" value="Methyltransf_11"/>
</dbReference>
<keyword evidence="3" id="KW-1185">Reference proteome</keyword>
<dbReference type="InterPro" id="IPR050508">
    <property type="entry name" value="Methyltransf_Superfamily"/>
</dbReference>
<gene>
    <name evidence="2" type="ORF">KKC1_31460</name>
</gene>
<dbReference type="SUPFAM" id="SSF53335">
    <property type="entry name" value="S-adenosyl-L-methionine-dependent methyltransferases"/>
    <property type="match status" value="1"/>
</dbReference>
<feature type="domain" description="Methyltransferase type 11" evidence="1">
    <location>
        <begin position="71"/>
        <end position="162"/>
    </location>
</feature>
<dbReference type="GO" id="GO:0032259">
    <property type="term" value="P:methylation"/>
    <property type="evidence" value="ECO:0007669"/>
    <property type="project" value="UniProtKB-KW"/>
</dbReference>
<sequence length="276" mass="31556">MMSEDIHLGTGEYEPQKYWEARAKSSRGNVYQAVCAFGRSDVENAAMEKVQAALFTSVLKSIDLRNSNVMELGCGVGRWAPLILKSGASYVGVDISGSMIEIARKRVPNGLFYKLDSDKLPFPDGHFDLVFSITVLHHNSFEQQSRMIDEMVRVTRPGGNLLLMEAVAREMRRVYFNTFARPIHNWVSEVERDGRADLVKVKVARWWLLRDVLSRMFQPAKKLVNKTPGAQHVRLEPMKSMVRNLIVRIDAAIDIYLMWLLPKRFATHAAMLFKKR</sequence>
<evidence type="ECO:0000313" key="2">
    <source>
        <dbReference type="EMBL" id="GAW94027.1"/>
    </source>
</evidence>
<name>A0A1Z5HXD7_9FIRM</name>
<dbReference type="CDD" id="cd02440">
    <property type="entry name" value="AdoMet_MTases"/>
    <property type="match status" value="1"/>
</dbReference>
<reference evidence="3" key="1">
    <citation type="journal article" date="2017" name="Appl. Environ. Microbiol.">
        <title>Genomic Analysis of Calderihabitans maritimus KKC1, a Thermophilic, Hydrogenogenic, Carboxydotrophic Bacterium Isolated from Marine Sediment.</title>
        <authorList>
            <person name="Omae K."/>
            <person name="Yoneda Y."/>
            <person name="Fukuyama Y."/>
            <person name="Yoshida T."/>
            <person name="Sako Y."/>
        </authorList>
    </citation>
    <scope>NUCLEOTIDE SEQUENCE [LARGE SCALE GENOMIC DNA]</scope>
    <source>
        <strain evidence="3">KKC1</strain>
    </source>
</reference>
<dbReference type="PANTHER" id="PTHR42912:SF93">
    <property type="entry name" value="N6-ADENOSINE-METHYLTRANSFERASE TMT1A"/>
    <property type="match status" value="1"/>
</dbReference>
<dbReference type="Gene3D" id="3.40.50.150">
    <property type="entry name" value="Vaccinia Virus protein VP39"/>
    <property type="match status" value="1"/>
</dbReference>
<protein>
    <submittedName>
        <fullName evidence="2">Methylase</fullName>
    </submittedName>
</protein>
<dbReference type="GO" id="GO:0008757">
    <property type="term" value="F:S-adenosylmethionine-dependent methyltransferase activity"/>
    <property type="evidence" value="ECO:0007669"/>
    <property type="project" value="InterPro"/>
</dbReference>
<proteinExistence type="predicted"/>
<comment type="caution">
    <text evidence="2">The sequence shown here is derived from an EMBL/GenBank/DDBJ whole genome shotgun (WGS) entry which is preliminary data.</text>
</comment>
<dbReference type="AlphaFoldDB" id="A0A1Z5HXD7"/>
<evidence type="ECO:0000259" key="1">
    <source>
        <dbReference type="Pfam" id="PF08241"/>
    </source>
</evidence>
<dbReference type="Pfam" id="PF08241">
    <property type="entry name" value="Methyltransf_11"/>
    <property type="match status" value="1"/>
</dbReference>
<keyword evidence="2" id="KW-0489">Methyltransferase</keyword>
<dbReference type="PANTHER" id="PTHR42912">
    <property type="entry name" value="METHYLTRANSFERASE"/>
    <property type="match status" value="1"/>
</dbReference>
<evidence type="ECO:0000313" key="3">
    <source>
        <dbReference type="Proteomes" id="UP000197032"/>
    </source>
</evidence>
<organism evidence="2 3">
    <name type="scientific">Calderihabitans maritimus</name>
    <dbReference type="NCBI Taxonomy" id="1246530"/>
    <lineage>
        <taxon>Bacteria</taxon>
        <taxon>Bacillati</taxon>
        <taxon>Bacillota</taxon>
        <taxon>Clostridia</taxon>
        <taxon>Neomoorellales</taxon>
        <taxon>Calderihabitantaceae</taxon>
        <taxon>Calderihabitans</taxon>
    </lineage>
</organism>
<dbReference type="EMBL" id="BDGJ01000197">
    <property type="protein sequence ID" value="GAW94027.1"/>
    <property type="molecule type" value="Genomic_DNA"/>
</dbReference>